<sequence>MAFEAKTPTATDPPKANLFKTAPLLGPGAAAGVSEIVEVGTPVGEDEGTVSGGGEGGEVVVTGDGASALGVGVVKGEGADAGGFTVLGAGEEAFGGDLEGEVAGEEAGDCAIVELTRNVISIKKTMLLFPAIS</sequence>
<keyword evidence="2" id="KW-1185">Reference proteome</keyword>
<gene>
    <name evidence="1" type="ORF">H0E87_028492</name>
</gene>
<dbReference type="Proteomes" id="UP000807159">
    <property type="component" value="Chromosome 17"/>
</dbReference>
<reference evidence="1" key="1">
    <citation type="journal article" date="2021" name="J. Hered.">
        <title>Genome Assembly of Salicaceae Populus deltoides (Eastern Cottonwood) I-69 Based on Nanopore Sequencing and Hi-C Technologies.</title>
        <authorList>
            <person name="Bai S."/>
            <person name="Wu H."/>
            <person name="Zhang J."/>
            <person name="Pan Z."/>
            <person name="Zhao W."/>
            <person name="Li Z."/>
            <person name="Tong C."/>
        </authorList>
    </citation>
    <scope>NUCLEOTIDE SEQUENCE</scope>
    <source>
        <tissue evidence="1">Leaf</tissue>
    </source>
</reference>
<evidence type="ECO:0000313" key="1">
    <source>
        <dbReference type="EMBL" id="KAH8484082.1"/>
    </source>
</evidence>
<dbReference type="AlphaFoldDB" id="A0A8T2WUH3"/>
<organism evidence="1 2">
    <name type="scientific">Populus deltoides</name>
    <name type="common">Eastern poplar</name>
    <name type="synonym">Eastern cottonwood</name>
    <dbReference type="NCBI Taxonomy" id="3696"/>
    <lineage>
        <taxon>Eukaryota</taxon>
        <taxon>Viridiplantae</taxon>
        <taxon>Streptophyta</taxon>
        <taxon>Embryophyta</taxon>
        <taxon>Tracheophyta</taxon>
        <taxon>Spermatophyta</taxon>
        <taxon>Magnoliopsida</taxon>
        <taxon>eudicotyledons</taxon>
        <taxon>Gunneridae</taxon>
        <taxon>Pentapetalae</taxon>
        <taxon>rosids</taxon>
        <taxon>fabids</taxon>
        <taxon>Malpighiales</taxon>
        <taxon>Salicaceae</taxon>
        <taxon>Saliceae</taxon>
        <taxon>Populus</taxon>
    </lineage>
</organism>
<evidence type="ECO:0000313" key="2">
    <source>
        <dbReference type="Proteomes" id="UP000807159"/>
    </source>
</evidence>
<name>A0A8T2WUH3_POPDE</name>
<proteinExistence type="predicted"/>
<accession>A0A8T2WUH3</accession>
<dbReference type="EMBL" id="JACEGQ020000017">
    <property type="protein sequence ID" value="KAH8484082.1"/>
    <property type="molecule type" value="Genomic_DNA"/>
</dbReference>
<comment type="caution">
    <text evidence="1">The sequence shown here is derived from an EMBL/GenBank/DDBJ whole genome shotgun (WGS) entry which is preliminary data.</text>
</comment>
<protein>
    <submittedName>
        <fullName evidence="1">Uncharacterized protein</fullName>
    </submittedName>
</protein>